<reference evidence="2 3" key="1">
    <citation type="submission" date="2020-03" db="EMBL/GenBank/DDBJ databases">
        <title>WGS of actinomycetes isolated from Thailand.</title>
        <authorList>
            <person name="Thawai C."/>
        </authorList>
    </citation>
    <scope>NUCLEOTIDE SEQUENCE [LARGE SCALE GENOMIC DNA]</scope>
    <source>
        <strain evidence="2 3">HSS6-12</strain>
    </source>
</reference>
<name>A0ABX0Z8V7_9ACTN</name>
<dbReference type="Proteomes" id="UP000783871">
    <property type="component" value="Unassembled WGS sequence"/>
</dbReference>
<sequence>MVVRISQRLAALGLTAAAVTAGTMVHAAPAQAALYGGQCGSGYGVVNLIDLPDNRGTVYLTYNSSSGRNCVVTVRERPGTATLMEAYLRRSGTSSWTKDSGNFTTYAGPVYVSAAGSCVDWGGTIGTASRTRYGTNCG</sequence>
<evidence type="ECO:0000313" key="2">
    <source>
        <dbReference type="EMBL" id="NJP34300.1"/>
    </source>
</evidence>
<comment type="caution">
    <text evidence="2">The sequence shown here is derived from an EMBL/GenBank/DDBJ whole genome shotgun (WGS) entry which is preliminary data.</text>
</comment>
<feature type="chain" id="PRO_5046836001" evidence="1">
    <location>
        <begin position="33"/>
        <end position="138"/>
    </location>
</feature>
<evidence type="ECO:0000313" key="3">
    <source>
        <dbReference type="Proteomes" id="UP000783871"/>
    </source>
</evidence>
<organism evidence="2 3">
    <name type="scientific">Micromonospora thermarum</name>
    <dbReference type="NCBI Taxonomy" id="2720024"/>
    <lineage>
        <taxon>Bacteria</taxon>
        <taxon>Bacillati</taxon>
        <taxon>Actinomycetota</taxon>
        <taxon>Actinomycetes</taxon>
        <taxon>Micromonosporales</taxon>
        <taxon>Micromonosporaceae</taxon>
        <taxon>Micromonospora</taxon>
    </lineage>
</organism>
<gene>
    <name evidence="2" type="ORF">HCJ94_20525</name>
</gene>
<protein>
    <submittedName>
        <fullName evidence="2">Spore-associated protein A</fullName>
    </submittedName>
</protein>
<keyword evidence="1" id="KW-0732">Signal</keyword>
<evidence type="ECO:0000256" key="1">
    <source>
        <dbReference type="SAM" id="SignalP"/>
    </source>
</evidence>
<keyword evidence="3" id="KW-1185">Reference proteome</keyword>
<dbReference type="EMBL" id="JAATEO010000023">
    <property type="protein sequence ID" value="NJP34300.1"/>
    <property type="molecule type" value="Genomic_DNA"/>
</dbReference>
<accession>A0ABX0Z8V7</accession>
<proteinExistence type="predicted"/>
<feature type="signal peptide" evidence="1">
    <location>
        <begin position="1"/>
        <end position="32"/>
    </location>
</feature>